<dbReference type="PANTHER" id="PTHR30543">
    <property type="entry name" value="CHROMATE REDUCTASE"/>
    <property type="match status" value="1"/>
</dbReference>
<evidence type="ECO:0000313" key="3">
    <source>
        <dbReference type="Proteomes" id="UP000696573"/>
    </source>
</evidence>
<dbReference type="OrthoDB" id="68575at2759"/>
<dbReference type="InterPro" id="IPR050712">
    <property type="entry name" value="NAD(P)H-dep_reductase"/>
</dbReference>
<dbReference type="PANTHER" id="PTHR30543:SF21">
    <property type="entry name" value="NAD(P)H-DEPENDENT FMN REDUCTASE LOT6"/>
    <property type="match status" value="1"/>
</dbReference>
<dbReference type="AlphaFoldDB" id="A0A9N9VR19"/>
<dbReference type="GO" id="GO:0005829">
    <property type="term" value="C:cytosol"/>
    <property type="evidence" value="ECO:0007669"/>
    <property type="project" value="TreeGrafter"/>
</dbReference>
<accession>A0A9N9VR19</accession>
<name>A0A9N9VR19_9HYPO</name>
<organism evidence="2 3">
    <name type="scientific">Clonostachys rhizophaga</name>
    <dbReference type="NCBI Taxonomy" id="160324"/>
    <lineage>
        <taxon>Eukaryota</taxon>
        <taxon>Fungi</taxon>
        <taxon>Dikarya</taxon>
        <taxon>Ascomycota</taxon>
        <taxon>Pezizomycotina</taxon>
        <taxon>Sordariomycetes</taxon>
        <taxon>Hypocreomycetidae</taxon>
        <taxon>Hypocreales</taxon>
        <taxon>Bionectriaceae</taxon>
        <taxon>Clonostachys</taxon>
    </lineage>
</organism>
<dbReference type="EMBL" id="CABFNQ020000730">
    <property type="protein sequence ID" value="CAH0027859.1"/>
    <property type="molecule type" value="Genomic_DNA"/>
</dbReference>
<dbReference type="Gene3D" id="3.40.50.360">
    <property type="match status" value="1"/>
</dbReference>
<proteinExistence type="predicted"/>
<dbReference type="InterPro" id="IPR029039">
    <property type="entry name" value="Flavoprotein-like_sf"/>
</dbReference>
<sequence length="204" mass="22880">MYRVAVVTCSTRSPRLNPFVTQFVYDLLESHDTDVTLSPLDLADQSLPLYDEPAVPSQLPRENPTPHYTHEHTQKWSATAKQFDAFIFVTPQYNWSVPASLKNALDYLYHEWSGKPAAIVTYGVRGGGRAGGHLRQILMGLRMNVATTAPEFFIDKQSMERSMPLGKMSPEDAARWEAAGLGVELGKVLQEVLELLKEGKKPEY</sequence>
<dbReference type="GO" id="GO:0016491">
    <property type="term" value="F:oxidoreductase activity"/>
    <property type="evidence" value="ECO:0007669"/>
    <property type="project" value="InterPro"/>
</dbReference>
<dbReference type="Proteomes" id="UP000696573">
    <property type="component" value="Unassembled WGS sequence"/>
</dbReference>
<evidence type="ECO:0000259" key="1">
    <source>
        <dbReference type="Pfam" id="PF03358"/>
    </source>
</evidence>
<reference evidence="2" key="1">
    <citation type="submission" date="2021-10" db="EMBL/GenBank/DDBJ databases">
        <authorList>
            <person name="Piombo E."/>
        </authorList>
    </citation>
    <scope>NUCLEOTIDE SEQUENCE</scope>
</reference>
<protein>
    <recommendedName>
        <fullName evidence="1">NADPH-dependent FMN reductase-like domain-containing protein</fullName>
    </recommendedName>
</protein>
<dbReference type="GO" id="GO:0010181">
    <property type="term" value="F:FMN binding"/>
    <property type="evidence" value="ECO:0007669"/>
    <property type="project" value="TreeGrafter"/>
</dbReference>
<evidence type="ECO:0000313" key="2">
    <source>
        <dbReference type="EMBL" id="CAH0027859.1"/>
    </source>
</evidence>
<dbReference type="Pfam" id="PF03358">
    <property type="entry name" value="FMN_red"/>
    <property type="match status" value="1"/>
</dbReference>
<gene>
    <name evidence="2" type="ORF">CRHIZ90672A_00001830</name>
</gene>
<feature type="domain" description="NADPH-dependent FMN reductase-like" evidence="1">
    <location>
        <begin position="3"/>
        <end position="148"/>
    </location>
</feature>
<dbReference type="SUPFAM" id="SSF52218">
    <property type="entry name" value="Flavoproteins"/>
    <property type="match status" value="1"/>
</dbReference>
<dbReference type="InterPro" id="IPR005025">
    <property type="entry name" value="FMN_Rdtase-like_dom"/>
</dbReference>
<comment type="caution">
    <text evidence="2">The sequence shown here is derived from an EMBL/GenBank/DDBJ whole genome shotgun (WGS) entry which is preliminary data.</text>
</comment>
<keyword evidence="3" id="KW-1185">Reference proteome</keyword>